<gene>
    <name evidence="2" type="ORF">Glove_109g230</name>
</gene>
<dbReference type="EMBL" id="PQFF01000102">
    <property type="protein sequence ID" value="RHZ82377.1"/>
    <property type="molecule type" value="Genomic_DNA"/>
</dbReference>
<proteinExistence type="predicted"/>
<comment type="caution">
    <text evidence="2">The sequence shown here is derived from an EMBL/GenBank/DDBJ whole genome shotgun (WGS) entry which is preliminary data.</text>
</comment>
<evidence type="ECO:0000313" key="3">
    <source>
        <dbReference type="Proteomes" id="UP000266861"/>
    </source>
</evidence>
<organism evidence="2 3">
    <name type="scientific">Diversispora epigaea</name>
    <dbReference type="NCBI Taxonomy" id="1348612"/>
    <lineage>
        <taxon>Eukaryota</taxon>
        <taxon>Fungi</taxon>
        <taxon>Fungi incertae sedis</taxon>
        <taxon>Mucoromycota</taxon>
        <taxon>Glomeromycotina</taxon>
        <taxon>Glomeromycetes</taxon>
        <taxon>Diversisporales</taxon>
        <taxon>Diversisporaceae</taxon>
        <taxon>Diversispora</taxon>
    </lineage>
</organism>
<keyword evidence="3" id="KW-1185">Reference proteome</keyword>
<accession>A0A397J4N6</accession>
<evidence type="ECO:0000256" key="1">
    <source>
        <dbReference type="SAM" id="MobiDB-lite"/>
    </source>
</evidence>
<protein>
    <submittedName>
        <fullName evidence="2">Uncharacterized protein</fullName>
    </submittedName>
</protein>
<name>A0A397J4N6_9GLOM</name>
<dbReference type="Proteomes" id="UP000266861">
    <property type="component" value="Unassembled WGS sequence"/>
</dbReference>
<dbReference type="OrthoDB" id="2195316at2759"/>
<dbReference type="AlphaFoldDB" id="A0A397J4N6"/>
<sequence>MSGLRKKIFQIYKSPRRNSQKTSSSKKPTVPERPAALKSDKRITKTKTLQKENKKIRSIRKDEESDSNDDKADEGNEVYKVNEAYEANKANKSDEYQNKIIKINKTFMMYITELKPGWLTGLDNLSHKECWFSSICWELRRNQATDISDWKIGAVLFQKDTENLEYPIAYIRIDIVGLLKQTTMGKKYIMVDTDYFIKWIKARAIEKEHHIPEISIILCQIESISCLIRVRKIFATVQNNDCTIDKRPQEISIERGNVCGETNW</sequence>
<evidence type="ECO:0000313" key="2">
    <source>
        <dbReference type="EMBL" id="RHZ82377.1"/>
    </source>
</evidence>
<reference evidence="2 3" key="1">
    <citation type="submission" date="2018-08" db="EMBL/GenBank/DDBJ databases">
        <title>Genome and evolution of the arbuscular mycorrhizal fungus Diversispora epigaea (formerly Glomus versiforme) and its bacterial endosymbionts.</title>
        <authorList>
            <person name="Sun X."/>
            <person name="Fei Z."/>
            <person name="Harrison M."/>
        </authorList>
    </citation>
    <scope>NUCLEOTIDE SEQUENCE [LARGE SCALE GENOMIC DNA]</scope>
    <source>
        <strain evidence="2 3">IT104</strain>
    </source>
</reference>
<feature type="compositionally biased region" description="Basic and acidic residues" evidence="1">
    <location>
        <begin position="38"/>
        <end position="74"/>
    </location>
</feature>
<feature type="compositionally biased region" description="Basic residues" evidence="1">
    <location>
        <begin position="1"/>
        <end position="19"/>
    </location>
</feature>
<feature type="region of interest" description="Disordered" evidence="1">
    <location>
        <begin position="1"/>
        <end position="77"/>
    </location>
</feature>